<keyword evidence="4" id="KW-0217">Developmental protein</keyword>
<evidence type="ECO:0000256" key="12">
    <source>
        <dbReference type="RuleBase" id="RU000682"/>
    </source>
</evidence>
<keyword evidence="7 11" id="KW-0371">Homeobox</keyword>
<feature type="domain" description="Homeobox" evidence="15">
    <location>
        <begin position="326"/>
        <end position="386"/>
    </location>
</feature>
<evidence type="ECO:0000256" key="10">
    <source>
        <dbReference type="ARBA" id="ARBA00071042"/>
    </source>
</evidence>
<dbReference type="InterPro" id="IPR001356">
    <property type="entry name" value="HD"/>
</dbReference>
<dbReference type="GO" id="GO:0001708">
    <property type="term" value="P:cell fate specification"/>
    <property type="evidence" value="ECO:0007669"/>
    <property type="project" value="UniProtKB-ARBA"/>
</dbReference>
<dbReference type="GO" id="GO:0005634">
    <property type="term" value="C:nucleus"/>
    <property type="evidence" value="ECO:0007669"/>
    <property type="project" value="UniProtKB-SubCell"/>
</dbReference>
<accession>A0A556V4L0</accession>
<dbReference type="InterPro" id="IPR017970">
    <property type="entry name" value="Homeobox_CS"/>
</dbReference>
<dbReference type="GO" id="GO:0000981">
    <property type="term" value="F:DNA-binding transcription factor activity, RNA polymerase II-specific"/>
    <property type="evidence" value="ECO:0007669"/>
    <property type="project" value="InterPro"/>
</dbReference>
<dbReference type="PRINTS" id="PR00024">
    <property type="entry name" value="HOMEOBOX"/>
</dbReference>
<feature type="domain" description="Homeobox" evidence="15">
    <location>
        <begin position="135"/>
        <end position="195"/>
    </location>
</feature>
<comment type="caution">
    <text evidence="16">The sequence shown here is derived from an EMBL/GenBank/DDBJ whole genome shotgun (WGS) entry which is preliminary data.</text>
</comment>
<evidence type="ECO:0000256" key="14">
    <source>
        <dbReference type="SAM" id="MobiDB-lite"/>
    </source>
</evidence>
<dbReference type="PANTHER" id="PTHR45659:SF1">
    <property type="entry name" value="HOMEOBOX PROTEIN HOX-C6"/>
    <property type="match status" value="1"/>
</dbReference>
<dbReference type="SUPFAM" id="SSF46689">
    <property type="entry name" value="Homeodomain-like"/>
    <property type="match status" value="2"/>
</dbReference>
<evidence type="ECO:0000256" key="2">
    <source>
        <dbReference type="ARBA" id="ARBA00004123"/>
    </source>
</evidence>
<evidence type="ECO:0000313" key="17">
    <source>
        <dbReference type="Proteomes" id="UP000319801"/>
    </source>
</evidence>
<dbReference type="FunFam" id="1.10.10.60:FF:000879">
    <property type="match status" value="1"/>
</dbReference>
<gene>
    <name evidence="16" type="ORF">Baya_12960</name>
</gene>
<evidence type="ECO:0000256" key="3">
    <source>
        <dbReference type="ARBA" id="ARBA00009107"/>
    </source>
</evidence>
<dbReference type="OrthoDB" id="6159439at2759"/>
<dbReference type="FunFam" id="1.10.10.60:FF:000055">
    <property type="entry name" value="Homeobox protein Hox-A5"/>
    <property type="match status" value="1"/>
</dbReference>
<name>A0A556V4L0_BAGYA</name>
<keyword evidence="5" id="KW-0805">Transcription regulation</keyword>
<evidence type="ECO:0000256" key="8">
    <source>
        <dbReference type="ARBA" id="ARBA00023163"/>
    </source>
</evidence>
<dbReference type="InterPro" id="IPR020479">
    <property type="entry name" value="HD_metazoa"/>
</dbReference>
<feature type="region of interest" description="Disordered" evidence="14">
    <location>
        <begin position="199"/>
        <end position="316"/>
    </location>
</feature>
<keyword evidence="9 11" id="KW-0539">Nucleus</keyword>
<sequence length="398" mass="47043">MNSYFTNSSLSCHLTGAHEVLPNVALSNSGTYDPVVRHFPSSYGAANRMYRAPFYPPQEDVMFGASRAAYDYGANAFYSEKDAISGCRQSFAQDFTTSPSLEQCRSACQDPKSTSIQIYPWMQRMNSHSGVGYGSDRRRGRQIYSRYQTLELEKEFHYNRYLTRRRRIEIANTLCLTERQIKIWFQNRRMKWKKENNLTSTVNEQETQKELETEEIESSKKPSNRTPCPRYRHRRRRSVREMSSGPPADQHHHQNHDDDDDYDRASEPSYDSQNRDEEDGRHDGAFEVKKSLKSSAEKKVKPSQQHAHTRPQIYPWMTKLHASHETDGKRARTSYTRYQTLELEKEFHYNRYLSRRRRLEIANTLCLNERQIKIWFQNRRMKWKKDTKSQNSTSKPKS</sequence>
<dbReference type="GO" id="GO:0000978">
    <property type="term" value="F:RNA polymerase II cis-regulatory region sequence-specific DNA binding"/>
    <property type="evidence" value="ECO:0007669"/>
    <property type="project" value="TreeGrafter"/>
</dbReference>
<keyword evidence="17" id="KW-1185">Reference proteome</keyword>
<organism evidence="16 17">
    <name type="scientific">Bagarius yarrelli</name>
    <name type="common">Goonch</name>
    <name type="synonym">Bagrus yarrelli</name>
    <dbReference type="NCBI Taxonomy" id="175774"/>
    <lineage>
        <taxon>Eukaryota</taxon>
        <taxon>Metazoa</taxon>
        <taxon>Chordata</taxon>
        <taxon>Craniata</taxon>
        <taxon>Vertebrata</taxon>
        <taxon>Euteleostomi</taxon>
        <taxon>Actinopterygii</taxon>
        <taxon>Neopterygii</taxon>
        <taxon>Teleostei</taxon>
        <taxon>Ostariophysi</taxon>
        <taxon>Siluriformes</taxon>
        <taxon>Sisoridae</taxon>
        <taxon>Sisorinae</taxon>
        <taxon>Bagarius</taxon>
    </lineage>
</organism>
<keyword evidence="6 11" id="KW-0238">DNA-binding</keyword>
<evidence type="ECO:0000256" key="7">
    <source>
        <dbReference type="ARBA" id="ARBA00023155"/>
    </source>
</evidence>
<evidence type="ECO:0000256" key="5">
    <source>
        <dbReference type="ARBA" id="ARBA00023015"/>
    </source>
</evidence>
<dbReference type="SMART" id="SM00389">
    <property type="entry name" value="HOX"/>
    <property type="match status" value="2"/>
</dbReference>
<evidence type="ECO:0000313" key="16">
    <source>
        <dbReference type="EMBL" id="TSU50031.1"/>
    </source>
</evidence>
<evidence type="ECO:0000256" key="13">
    <source>
        <dbReference type="RuleBase" id="RU004442"/>
    </source>
</evidence>
<dbReference type="Pfam" id="PF00046">
    <property type="entry name" value="Homeodomain"/>
    <property type="match status" value="2"/>
</dbReference>
<feature type="compositionally biased region" description="Basic and acidic residues" evidence="14">
    <location>
        <begin position="273"/>
        <end position="300"/>
    </location>
</feature>
<proteinExistence type="inferred from homology"/>
<dbReference type="PROSITE" id="PS00027">
    <property type="entry name" value="HOMEOBOX_1"/>
    <property type="match status" value="2"/>
</dbReference>
<feature type="DNA-binding region" description="Homeobox" evidence="11">
    <location>
        <begin position="328"/>
        <end position="387"/>
    </location>
</feature>
<dbReference type="PROSITE" id="PS50071">
    <property type="entry name" value="HOMEOBOX_2"/>
    <property type="match status" value="2"/>
</dbReference>
<evidence type="ECO:0000256" key="1">
    <source>
        <dbReference type="ARBA" id="ARBA00003263"/>
    </source>
</evidence>
<dbReference type="PROSITE" id="PS00032">
    <property type="entry name" value="ANTENNAPEDIA"/>
    <property type="match status" value="2"/>
</dbReference>
<dbReference type="CDD" id="cd00086">
    <property type="entry name" value="homeodomain"/>
    <property type="match status" value="2"/>
</dbReference>
<evidence type="ECO:0000256" key="6">
    <source>
        <dbReference type="ARBA" id="ARBA00023125"/>
    </source>
</evidence>
<evidence type="ECO:0000256" key="11">
    <source>
        <dbReference type="PROSITE-ProRule" id="PRU00108"/>
    </source>
</evidence>
<dbReference type="InterPro" id="IPR017995">
    <property type="entry name" value="Homeobox_antennapedia"/>
</dbReference>
<dbReference type="Gene3D" id="1.10.10.60">
    <property type="entry name" value="Homeodomain-like"/>
    <property type="match status" value="2"/>
</dbReference>
<evidence type="ECO:0000256" key="4">
    <source>
        <dbReference type="ARBA" id="ARBA00022473"/>
    </source>
</evidence>
<comment type="similarity">
    <text evidence="3 13">Belongs to the Antp homeobox family.</text>
</comment>
<dbReference type="EMBL" id="VCAZ01000118">
    <property type="protein sequence ID" value="TSU50031.1"/>
    <property type="molecule type" value="Genomic_DNA"/>
</dbReference>
<dbReference type="PANTHER" id="PTHR45659">
    <property type="entry name" value="HOMEOBOX PROTEIN HOX"/>
    <property type="match status" value="1"/>
</dbReference>
<dbReference type="InterPro" id="IPR001827">
    <property type="entry name" value="Homeobox_Antennapedia_CS"/>
</dbReference>
<evidence type="ECO:0000259" key="15">
    <source>
        <dbReference type="PROSITE" id="PS50071"/>
    </source>
</evidence>
<protein>
    <recommendedName>
        <fullName evidence="10">Homeobox protein Hox-C6a</fullName>
    </recommendedName>
</protein>
<dbReference type="InterPro" id="IPR050296">
    <property type="entry name" value="Antp_homeobox"/>
</dbReference>
<evidence type="ECO:0000256" key="9">
    <source>
        <dbReference type="ARBA" id="ARBA00023242"/>
    </source>
</evidence>
<comment type="subcellular location">
    <subcellularLocation>
        <location evidence="2 11 12">Nucleus</location>
    </subcellularLocation>
</comment>
<feature type="DNA-binding region" description="Homeobox" evidence="11">
    <location>
        <begin position="137"/>
        <end position="196"/>
    </location>
</feature>
<dbReference type="AlphaFoldDB" id="A0A556V4L0"/>
<dbReference type="PRINTS" id="PR00025">
    <property type="entry name" value="ANTENNAPEDIA"/>
</dbReference>
<dbReference type="GO" id="GO:0009952">
    <property type="term" value="P:anterior/posterior pattern specification"/>
    <property type="evidence" value="ECO:0007669"/>
    <property type="project" value="TreeGrafter"/>
</dbReference>
<keyword evidence="8" id="KW-0804">Transcription</keyword>
<comment type="function">
    <text evidence="1">Sequence-specific transcription factor which is part of a developmental regulatory system that provides cells with specific positional identities on the anterior-posterior axis.</text>
</comment>
<reference evidence="16 17" key="1">
    <citation type="journal article" date="2019" name="Genome Biol. Evol.">
        <title>Whole-Genome Sequencing of the Giant Devil Catfish, Bagarius yarrelli.</title>
        <authorList>
            <person name="Jiang W."/>
            <person name="Lv Y."/>
            <person name="Cheng L."/>
            <person name="Yang K."/>
            <person name="Chao B."/>
            <person name="Wang X."/>
            <person name="Li Y."/>
            <person name="Pan X."/>
            <person name="You X."/>
            <person name="Zhang Y."/>
            <person name="Yang J."/>
            <person name="Li J."/>
            <person name="Zhang X."/>
            <person name="Liu S."/>
            <person name="Sun C."/>
            <person name="Yang J."/>
            <person name="Shi Q."/>
        </authorList>
    </citation>
    <scope>NUCLEOTIDE SEQUENCE [LARGE SCALE GENOMIC DNA]</scope>
    <source>
        <strain evidence="16">JWS20170419001</strain>
        <tissue evidence="16">Muscle</tissue>
    </source>
</reference>
<dbReference type="InterPro" id="IPR009057">
    <property type="entry name" value="Homeodomain-like_sf"/>
</dbReference>
<dbReference type="Proteomes" id="UP000319801">
    <property type="component" value="Unassembled WGS sequence"/>
</dbReference>